<keyword evidence="2" id="KW-1185">Reference proteome</keyword>
<dbReference type="Gene3D" id="3.40.190.290">
    <property type="match status" value="1"/>
</dbReference>
<dbReference type="SUPFAM" id="SSF53850">
    <property type="entry name" value="Periplasmic binding protein-like II"/>
    <property type="match status" value="1"/>
</dbReference>
<gene>
    <name evidence="1" type="ORF">B9G39_03625</name>
</gene>
<reference evidence="1 2" key="1">
    <citation type="submission" date="2017-04" db="EMBL/GenBank/DDBJ databases">
        <title>Draft genome sequence of Zooshikella ganghwensis VG4 isolated from Red Sea sediments.</title>
        <authorList>
            <person name="Rehman Z."/>
            <person name="Alam I."/>
            <person name="Kamau A."/>
            <person name="Bajic V."/>
            <person name="Leiknes T."/>
        </authorList>
    </citation>
    <scope>NUCLEOTIDE SEQUENCE [LARGE SCALE GENOMIC DNA]</scope>
    <source>
        <strain evidence="1 2">VG4</strain>
    </source>
</reference>
<proteinExistence type="predicted"/>
<dbReference type="EMBL" id="NDXW01000001">
    <property type="protein sequence ID" value="RDH42606.1"/>
    <property type="molecule type" value="Genomic_DNA"/>
</dbReference>
<dbReference type="AlphaFoldDB" id="A0A4P9VJ55"/>
<organism evidence="1 2">
    <name type="scientific">Zooshikella ganghwensis</name>
    <dbReference type="NCBI Taxonomy" id="202772"/>
    <lineage>
        <taxon>Bacteria</taxon>
        <taxon>Pseudomonadati</taxon>
        <taxon>Pseudomonadota</taxon>
        <taxon>Gammaproteobacteria</taxon>
        <taxon>Oceanospirillales</taxon>
        <taxon>Zooshikellaceae</taxon>
        <taxon>Zooshikella</taxon>
    </lineage>
</organism>
<protein>
    <submittedName>
        <fullName evidence="1">Uncharacterized protein</fullName>
    </submittedName>
</protein>
<accession>A0A4P9VJ55</accession>
<evidence type="ECO:0000313" key="1">
    <source>
        <dbReference type="EMBL" id="RDH42606.1"/>
    </source>
</evidence>
<name>A0A4P9VJ55_9GAMM</name>
<comment type="caution">
    <text evidence="1">The sequence shown here is derived from an EMBL/GenBank/DDBJ whole genome shotgun (WGS) entry which is preliminary data.</text>
</comment>
<dbReference type="Proteomes" id="UP000257039">
    <property type="component" value="Unassembled WGS sequence"/>
</dbReference>
<sequence>MSTLICRRLGQVPRVLLASRTYLAQFGTPTTPKSLMAHTFVFLLSSTKAAPD</sequence>
<evidence type="ECO:0000313" key="2">
    <source>
        <dbReference type="Proteomes" id="UP000257039"/>
    </source>
</evidence>